<dbReference type="CDD" id="cd24036">
    <property type="entry name" value="ASKHA_NBD_BcrAD_BadFG_HgdC_HadI"/>
    <property type="match status" value="1"/>
</dbReference>
<keyword evidence="2" id="KW-0479">Metal-binding</keyword>
<protein>
    <submittedName>
        <fullName evidence="6">2-hydroxyglutaryl-CoA dehydratase</fullName>
    </submittedName>
</protein>
<dbReference type="Proteomes" id="UP000885826">
    <property type="component" value="Unassembled WGS sequence"/>
</dbReference>
<dbReference type="PANTHER" id="PTHR32329">
    <property type="entry name" value="BIFUNCTIONAL PROTEIN [INCLUDES 2-HYDROXYACYL-COA DEHYDRATASE (N-TER) AND ITS ACTIVATOR DOMAIN (C_TERM)-RELATED"/>
    <property type="match status" value="1"/>
</dbReference>
<comment type="cofactor">
    <cofactor evidence="1">
        <name>[4Fe-4S] cluster</name>
        <dbReference type="ChEBI" id="CHEBI:49883"/>
    </cofactor>
</comment>
<feature type="domain" description="ATPase BadF/BadG/BcrA/BcrD type" evidence="5">
    <location>
        <begin position="3"/>
        <end position="238"/>
    </location>
</feature>
<sequence length="240" mass="25853">MVLGLDIGSCYAKGVLFDNGIKEKYVVKTSFKPKEAIEEIKKQLTGYRKIVATGYGRKMVVDAVKTITEISAFARGAWYVDKRVRTVIDIGGQDSKIIRIKDGKVENFIMNDRCAAGTGNFIEKIAQALDLTIKEFGNLATKSHAPETIDSLCVVMAESEILSLIGEGKNIEDIVAGVCNSLIRRIISIGAQIGIEEPLLFCGGGALNPGLVKAIKQIDNEVVIPEEPQLIGAIGAALSQ</sequence>
<comment type="caution">
    <text evidence="6">The sequence shown here is derived from an EMBL/GenBank/DDBJ whole genome shotgun (WGS) entry which is preliminary data.</text>
</comment>
<gene>
    <name evidence="6" type="ORF">ENI34_02715</name>
</gene>
<proteinExistence type="predicted"/>
<dbReference type="InterPro" id="IPR002731">
    <property type="entry name" value="ATPase_BadF"/>
</dbReference>
<evidence type="ECO:0000256" key="2">
    <source>
        <dbReference type="ARBA" id="ARBA00022723"/>
    </source>
</evidence>
<evidence type="ECO:0000313" key="6">
    <source>
        <dbReference type="EMBL" id="HEC78036.1"/>
    </source>
</evidence>
<dbReference type="SUPFAM" id="SSF53067">
    <property type="entry name" value="Actin-like ATPase domain"/>
    <property type="match status" value="1"/>
</dbReference>
<dbReference type="GO" id="GO:0051536">
    <property type="term" value="F:iron-sulfur cluster binding"/>
    <property type="evidence" value="ECO:0007669"/>
    <property type="project" value="UniProtKB-KW"/>
</dbReference>
<evidence type="ECO:0000256" key="1">
    <source>
        <dbReference type="ARBA" id="ARBA00001966"/>
    </source>
</evidence>
<reference evidence="6" key="1">
    <citation type="journal article" date="2020" name="mSystems">
        <title>Genome- and Community-Level Interaction Insights into Carbon Utilization and Element Cycling Functions of Hydrothermarchaeota in Hydrothermal Sediment.</title>
        <authorList>
            <person name="Zhou Z."/>
            <person name="Liu Y."/>
            <person name="Xu W."/>
            <person name="Pan J."/>
            <person name="Luo Z.H."/>
            <person name="Li M."/>
        </authorList>
    </citation>
    <scope>NUCLEOTIDE SEQUENCE</scope>
    <source>
        <strain evidence="6">HyVt-388</strain>
    </source>
</reference>
<name>A0A9C9EM13_UNCW3</name>
<dbReference type="Gene3D" id="3.30.420.40">
    <property type="match status" value="2"/>
</dbReference>
<dbReference type="InterPro" id="IPR008275">
    <property type="entry name" value="CoA_E_activase_dom"/>
</dbReference>
<dbReference type="GO" id="GO:0046872">
    <property type="term" value="F:metal ion binding"/>
    <property type="evidence" value="ECO:0007669"/>
    <property type="project" value="UniProtKB-KW"/>
</dbReference>
<evidence type="ECO:0000256" key="3">
    <source>
        <dbReference type="ARBA" id="ARBA00023004"/>
    </source>
</evidence>
<dbReference type="InterPro" id="IPR043129">
    <property type="entry name" value="ATPase_NBD"/>
</dbReference>
<evidence type="ECO:0000313" key="7">
    <source>
        <dbReference type="Proteomes" id="UP000885826"/>
    </source>
</evidence>
<accession>A0A9C9EM13</accession>
<organism evidence="6 7">
    <name type="scientific">candidate division WOR-3 bacterium</name>
    <dbReference type="NCBI Taxonomy" id="2052148"/>
    <lineage>
        <taxon>Bacteria</taxon>
        <taxon>Bacteria division WOR-3</taxon>
    </lineage>
</organism>
<evidence type="ECO:0000259" key="5">
    <source>
        <dbReference type="Pfam" id="PF01869"/>
    </source>
</evidence>
<evidence type="ECO:0000256" key="4">
    <source>
        <dbReference type="ARBA" id="ARBA00023014"/>
    </source>
</evidence>
<dbReference type="AlphaFoldDB" id="A0A9C9EM13"/>
<keyword evidence="4" id="KW-0411">Iron-sulfur</keyword>
<dbReference type="PANTHER" id="PTHR32329:SF2">
    <property type="entry name" value="BIFUNCTIONAL PROTEIN [INCLUDES 2-HYDROXYACYL-COA DEHYDRATASE (N-TER) AND ITS ACTIVATOR DOMAIN (C_TERM)"/>
    <property type="match status" value="1"/>
</dbReference>
<dbReference type="Pfam" id="PF01869">
    <property type="entry name" value="BcrAD_BadFG"/>
    <property type="match status" value="1"/>
</dbReference>
<dbReference type="EMBL" id="DRIG01000030">
    <property type="protein sequence ID" value="HEC78036.1"/>
    <property type="molecule type" value="Genomic_DNA"/>
</dbReference>
<dbReference type="NCBIfam" id="TIGR00241">
    <property type="entry name" value="CoA_E_activ"/>
    <property type="match status" value="1"/>
</dbReference>
<dbReference type="InterPro" id="IPR051805">
    <property type="entry name" value="Dehydratase_Activator_Redct"/>
</dbReference>
<keyword evidence="3" id="KW-0408">Iron</keyword>